<proteinExistence type="predicted"/>
<dbReference type="Proteomes" id="UP000008225">
    <property type="component" value="Chromosome 21"/>
</dbReference>
<dbReference type="Ensembl" id="ENSCJAT00000103448.2">
    <property type="protein sequence ID" value="ENSCJAP00000071768.1"/>
    <property type="gene ID" value="ENSCJAG00000052744.2"/>
</dbReference>
<dbReference type="GeneTree" id="ENSGT01050000247565"/>
<dbReference type="AlphaFoldDB" id="A0A5F4W1S4"/>
<reference evidence="1" key="1">
    <citation type="submission" date="2009-03" db="EMBL/GenBank/DDBJ databases">
        <authorList>
            <person name="Warren W."/>
            <person name="Ye L."/>
            <person name="Minx P."/>
            <person name="Worley K."/>
            <person name="Gibbs R."/>
            <person name="Wilson R.K."/>
        </authorList>
    </citation>
    <scope>NUCLEOTIDE SEQUENCE [LARGE SCALE GENOMIC DNA]</scope>
</reference>
<dbReference type="OMA" id="QGACEDY"/>
<dbReference type="PANTHER" id="PTHR23048:SF7">
    <property type="entry name" value="SIMILAR TO MYOSIN, LIGHT POLYPEPTIDE 6, ALKALI, SMOOTH MUSCLE AND NON-MUSCLE"/>
    <property type="match status" value="1"/>
</dbReference>
<dbReference type="GO" id="GO:0016460">
    <property type="term" value="C:myosin II complex"/>
    <property type="evidence" value="ECO:0007669"/>
    <property type="project" value="TreeGrafter"/>
</dbReference>
<dbReference type="InterPro" id="IPR011992">
    <property type="entry name" value="EF-hand-dom_pair"/>
</dbReference>
<dbReference type="InParanoid" id="A0A5F4W1S4"/>
<dbReference type="GO" id="GO:0008307">
    <property type="term" value="F:structural constituent of muscle"/>
    <property type="evidence" value="ECO:0007669"/>
    <property type="project" value="TreeGrafter"/>
</dbReference>
<organism evidence="1 2">
    <name type="scientific">Callithrix jacchus</name>
    <name type="common">White-tufted-ear marmoset</name>
    <name type="synonym">Simia Jacchus</name>
    <dbReference type="NCBI Taxonomy" id="9483"/>
    <lineage>
        <taxon>Eukaryota</taxon>
        <taxon>Metazoa</taxon>
        <taxon>Chordata</taxon>
        <taxon>Craniata</taxon>
        <taxon>Vertebrata</taxon>
        <taxon>Euteleostomi</taxon>
        <taxon>Mammalia</taxon>
        <taxon>Eutheria</taxon>
        <taxon>Euarchontoglires</taxon>
        <taxon>Primates</taxon>
        <taxon>Haplorrhini</taxon>
        <taxon>Platyrrhini</taxon>
        <taxon>Cebidae</taxon>
        <taxon>Callitrichinae</taxon>
        <taxon>Callithrix</taxon>
        <taxon>Callithrix</taxon>
    </lineage>
</organism>
<name>A0A5F4W1S4_CALJA</name>
<evidence type="ECO:0000313" key="2">
    <source>
        <dbReference type="Proteomes" id="UP000008225"/>
    </source>
</evidence>
<sequence>MRLRGSGFTSLRERGLLPHHQGEVLHVLGNPKSEEVHVKVLGCGHSLPKLQTAAKDQGACEDYAEGLQDFDQGGNSAILGAEIQHVLVTLGEKMTEEERRRWWRP</sequence>
<dbReference type="InterPro" id="IPR050230">
    <property type="entry name" value="CALM/Myosin/TropC-like"/>
</dbReference>
<reference evidence="1" key="3">
    <citation type="submission" date="2025-09" db="UniProtKB">
        <authorList>
            <consortium name="Ensembl"/>
        </authorList>
    </citation>
    <scope>IDENTIFICATION</scope>
</reference>
<dbReference type="SUPFAM" id="SSF47473">
    <property type="entry name" value="EF-hand"/>
    <property type="match status" value="1"/>
</dbReference>
<dbReference type="PANTHER" id="PTHR23048">
    <property type="entry name" value="MYOSIN LIGHT CHAIN 1, 3"/>
    <property type="match status" value="1"/>
</dbReference>
<reference evidence="1" key="2">
    <citation type="submission" date="2025-08" db="UniProtKB">
        <authorList>
            <consortium name="Ensembl"/>
        </authorList>
    </citation>
    <scope>IDENTIFICATION</scope>
</reference>
<evidence type="ECO:0000313" key="1">
    <source>
        <dbReference type="Ensembl" id="ENSCJAP00000071768.1"/>
    </source>
</evidence>
<accession>A0A5F4W1S4</accession>
<dbReference type="STRING" id="9483.ENSCJAP00000071768"/>
<keyword evidence="2" id="KW-1185">Reference proteome</keyword>
<protein>
    <submittedName>
        <fullName evidence="1">Uncharacterized protein</fullName>
    </submittedName>
</protein>